<dbReference type="InterPro" id="IPR043915">
    <property type="entry name" value="P9_TM"/>
</dbReference>
<evidence type="ECO:0000313" key="3">
    <source>
        <dbReference type="EMBL" id="QHT38718.1"/>
    </source>
</evidence>
<feature type="domain" description="Minor capsid protein P9 transmembrane helices" evidence="2">
    <location>
        <begin position="5"/>
        <end position="71"/>
    </location>
</feature>
<proteinExistence type="predicted"/>
<protein>
    <recommendedName>
        <fullName evidence="2">Minor capsid protein P9 transmembrane helices domain-containing protein</fullName>
    </recommendedName>
</protein>
<sequence length="240" mass="27035">MTDIFWTNNPTILINKEHIMEIWPTSSMHYVAKLNAITRLTIILTVLGYMTEKSSRTVMVGIATIVLILIIHLHYKKTGYKIMQDDEKNNCSVEGFQLNKSSIIGTPKGLKEELDKHFSPTTPANPMSNVLLTDIEDNPDKKPAPPSFLPEVYGDINNATKNMVKNDHEDFPDMDKRLFGTLGENFDFDTSMRQFSSTANTRIVNDQGAFAQFLYGNMPSCKDGDVIQCSASDARTTPYR</sequence>
<dbReference type="Pfam" id="PF19066">
    <property type="entry name" value="P9_TM"/>
    <property type="match status" value="1"/>
</dbReference>
<name>A0A6C0FAL2_9ZZZZ</name>
<keyword evidence="1" id="KW-1133">Transmembrane helix</keyword>
<keyword evidence="1" id="KW-0472">Membrane</keyword>
<accession>A0A6C0FAL2</accession>
<feature type="transmembrane region" description="Helical" evidence="1">
    <location>
        <begin position="57"/>
        <end position="75"/>
    </location>
</feature>
<dbReference type="EMBL" id="MN738833">
    <property type="protein sequence ID" value="QHT38718.1"/>
    <property type="molecule type" value="Genomic_DNA"/>
</dbReference>
<evidence type="ECO:0000259" key="2">
    <source>
        <dbReference type="Pfam" id="PF19066"/>
    </source>
</evidence>
<reference evidence="3" key="1">
    <citation type="journal article" date="2020" name="Nature">
        <title>Giant virus diversity and host interactions through global metagenomics.</title>
        <authorList>
            <person name="Schulz F."/>
            <person name="Roux S."/>
            <person name="Paez-Espino D."/>
            <person name="Jungbluth S."/>
            <person name="Walsh D.A."/>
            <person name="Denef V.J."/>
            <person name="McMahon K.D."/>
            <person name="Konstantinidis K.T."/>
            <person name="Eloe-Fadrosh E.A."/>
            <person name="Kyrpides N.C."/>
            <person name="Woyke T."/>
        </authorList>
    </citation>
    <scope>NUCLEOTIDE SEQUENCE</scope>
    <source>
        <strain evidence="3">GVMAG-S-ERX556106-38</strain>
    </source>
</reference>
<organism evidence="3">
    <name type="scientific">viral metagenome</name>
    <dbReference type="NCBI Taxonomy" id="1070528"/>
    <lineage>
        <taxon>unclassified sequences</taxon>
        <taxon>metagenomes</taxon>
        <taxon>organismal metagenomes</taxon>
    </lineage>
</organism>
<dbReference type="AlphaFoldDB" id="A0A6C0FAL2"/>
<evidence type="ECO:0000256" key="1">
    <source>
        <dbReference type="SAM" id="Phobius"/>
    </source>
</evidence>
<keyword evidence="1" id="KW-0812">Transmembrane</keyword>